<dbReference type="InterPro" id="IPR000195">
    <property type="entry name" value="Rab-GAP-TBC_dom"/>
</dbReference>
<dbReference type="SMART" id="SM00164">
    <property type="entry name" value="TBC"/>
    <property type="match status" value="1"/>
</dbReference>
<name>A0A5N5QMJ3_9AGAM</name>
<evidence type="ECO:0000259" key="2">
    <source>
        <dbReference type="PROSITE" id="PS50086"/>
    </source>
</evidence>
<comment type="caution">
    <text evidence="3">The sequence shown here is derived from an EMBL/GenBank/DDBJ whole genome shotgun (WGS) entry which is preliminary data.</text>
</comment>
<feature type="compositionally biased region" description="Polar residues" evidence="1">
    <location>
        <begin position="856"/>
        <end position="873"/>
    </location>
</feature>
<feature type="compositionally biased region" description="Polar residues" evidence="1">
    <location>
        <begin position="1330"/>
        <end position="1351"/>
    </location>
</feature>
<feature type="region of interest" description="Disordered" evidence="1">
    <location>
        <begin position="797"/>
        <end position="1173"/>
    </location>
</feature>
<dbReference type="PANTHER" id="PTHR22957:SF27">
    <property type="entry name" value="TBC1 DOMAIN FAMILY MEMBER 13"/>
    <property type="match status" value="1"/>
</dbReference>
<feature type="compositionally biased region" description="Polar residues" evidence="1">
    <location>
        <begin position="1009"/>
        <end position="1050"/>
    </location>
</feature>
<evidence type="ECO:0000256" key="1">
    <source>
        <dbReference type="SAM" id="MobiDB-lite"/>
    </source>
</evidence>
<protein>
    <submittedName>
        <fullName evidence="3">Rab-GTPase-TBC domain containing protein</fullName>
    </submittedName>
</protein>
<dbReference type="Pfam" id="PF00566">
    <property type="entry name" value="RabGAP-TBC"/>
    <property type="match status" value="1"/>
</dbReference>
<feature type="compositionally biased region" description="Basic and acidic residues" evidence="1">
    <location>
        <begin position="241"/>
        <end position="274"/>
    </location>
</feature>
<feature type="region of interest" description="Disordered" evidence="1">
    <location>
        <begin position="403"/>
        <end position="425"/>
    </location>
</feature>
<gene>
    <name evidence="3" type="ORF">CTheo_3576</name>
</gene>
<feature type="region of interest" description="Disordered" evidence="1">
    <location>
        <begin position="744"/>
        <end position="783"/>
    </location>
</feature>
<dbReference type="GO" id="GO:0005096">
    <property type="term" value="F:GTPase activator activity"/>
    <property type="evidence" value="ECO:0007669"/>
    <property type="project" value="TreeGrafter"/>
</dbReference>
<dbReference type="InterPro" id="IPR035969">
    <property type="entry name" value="Rab-GAP_TBC_sf"/>
</dbReference>
<sequence>MIDIDIHGSDRCRRQLTESGRHFYSHRLDWSSSLSLEPSTTGPAAMTTEMEPMSYQSRMHAFEEILDSSSALREVNIHQLRALTLQGIPEHPVWMRSRIWRLLLGALPPEKDKWEETARRSRTRYYDVATQLLEPIQTAPPVRRPEYPLNARDKLLDTIAKDVDRTQPRIPFFRRTIEPLQAWPKTCATNHSSTELADVSSTGQPKPNVADTLFDRLIIVQRVVRFGNSAPPPIPSTPEIRVVEEVSSKPDESAKTSDHDADTQGHGDNNHLEVDKEDTDSDEQPLAFKARGRSSLGLSLNSLSPHLSPQLAPQQHHTLAPTLQLNGQSAQLDDSQETKTHAHILLRILYVYSLLHPHHPYTQGLNELLAPLYYTVFEGRSAGLRSYGLGVKHEELVGEAVVRAAGDPEGPPKQAESEDDEDDPTQHIEADTFWLFVELMGELGSMVGDPGDWSLPPVVSGSGEGVRGVMVRLSERLRWADARLWEDMVKKSLDPKLPYFSYRWIACLLAQDLPLTALLPTWDTIFAQDPSTPETNPKIEWLLNVCVALLLGVRGRLIRAGNKRGGVGLWGEEEEDDDVPLNMIQSASSSGTATNGNDPLAMNEAFVQGMLLLQRYPLETIGLEWIINKSFELGAKRAAGFGIIDSNNTNVAKWGTHAWDVAAAMRNRVTGWRSSSVPTQGAASITPVPDVLVSPPAPSAAPSLASVGGRIRHYTETFKQSDTAASLSKASTNWSLAVMSAWNRGGTPQNEAQHAPEELETPAPPPPKDGRVHGQGHNRSGSWAGWGAAAVAAAKQRAAAMTKARPANVPESVAEEPLEPQSEGRRESKQWEPMDRGRQPGDRSQSLSPTALAKVITSTQPTIPQQRTATLPLSPQPPTPRSAQDPPSDYEPPPRPAVFKNPRDSWLPTPKRTDTLDTPQDDPNNTAPPVPIPSPGQRFTMTLPGWSAVPPSSPTTVPTKKATGPKPLLLGKSRQTATNTSRFRGMSRQSSISSSAGSHREWELMTALSPRSDSGSMIGSSTRPDSGSFATRSRRSVGTASMPASTSGSLAPSEDEAVVVGLGLTHESSDQGSPPVLAQRPSELRRTSSPLSTSFGTSLSTGAESAGSPKGWQLADDSPAPAESTQVRRWELADGPTPTPVKVPQTKSKRDSQSPLNKPDASDRAATIRRYELADGPAAARPISAAIPFVHDSPSQSPIVAPPAPRKWELSDNPVPRIEPNVPRAMTADSDAADSPILPPNELRSKGWPKRMSSNRPANLNLRTKGRTPSTASLMEAKNPDSLRTPQLEKDLITPTTATSSQPFNSPSPASMKTPLPQVEERTPRRKKQGQATPVQNRRSRTGRSTANTKEVMSEEDGVKADAEDGEEFEDLLSSYETETDDTSHGAGHAL</sequence>
<feature type="domain" description="Rab-GAP TBC" evidence="2">
    <location>
        <begin position="90"/>
        <end position="529"/>
    </location>
</feature>
<dbReference type="PROSITE" id="PS50086">
    <property type="entry name" value="TBC_RABGAP"/>
    <property type="match status" value="1"/>
</dbReference>
<reference evidence="3 4" key="1">
    <citation type="journal article" date="2019" name="Fungal Biol. Biotechnol.">
        <title>Draft genome sequence of fastidious pathogen Ceratobasidium theobromae, which causes vascular-streak dieback in Theobroma cacao.</title>
        <authorList>
            <person name="Ali S.S."/>
            <person name="Asman A."/>
            <person name="Shao J."/>
            <person name="Firmansyah A.P."/>
            <person name="Susilo A.W."/>
            <person name="Rosmana A."/>
            <person name="McMahon P."/>
            <person name="Junaid M."/>
            <person name="Guest D."/>
            <person name="Kheng T.Y."/>
            <person name="Meinhardt L.W."/>
            <person name="Bailey B.A."/>
        </authorList>
    </citation>
    <scope>NUCLEOTIDE SEQUENCE [LARGE SCALE GENOMIC DNA]</scope>
    <source>
        <strain evidence="3 4">CT2</strain>
    </source>
</reference>
<feature type="compositionally biased region" description="Polar residues" evidence="1">
    <location>
        <begin position="1294"/>
        <end position="1311"/>
    </location>
</feature>
<evidence type="ECO:0000313" key="4">
    <source>
        <dbReference type="Proteomes" id="UP000383932"/>
    </source>
</evidence>
<feature type="compositionally biased region" description="Low complexity" evidence="1">
    <location>
        <begin position="948"/>
        <end position="962"/>
    </location>
</feature>
<feature type="compositionally biased region" description="Low complexity" evidence="1">
    <location>
        <begin position="1087"/>
        <end position="1102"/>
    </location>
</feature>
<accession>A0A5N5QMJ3</accession>
<evidence type="ECO:0000313" key="3">
    <source>
        <dbReference type="EMBL" id="KAB5593022.1"/>
    </source>
</evidence>
<dbReference type="Proteomes" id="UP000383932">
    <property type="component" value="Unassembled WGS sequence"/>
</dbReference>
<organism evidence="3 4">
    <name type="scientific">Ceratobasidium theobromae</name>
    <dbReference type="NCBI Taxonomy" id="1582974"/>
    <lineage>
        <taxon>Eukaryota</taxon>
        <taxon>Fungi</taxon>
        <taxon>Dikarya</taxon>
        <taxon>Basidiomycota</taxon>
        <taxon>Agaricomycotina</taxon>
        <taxon>Agaricomycetes</taxon>
        <taxon>Cantharellales</taxon>
        <taxon>Ceratobasidiaceae</taxon>
        <taxon>Ceratobasidium</taxon>
    </lineage>
</organism>
<feature type="compositionally biased region" description="Polar residues" evidence="1">
    <location>
        <begin position="916"/>
        <end position="925"/>
    </location>
</feature>
<dbReference type="GO" id="GO:0006886">
    <property type="term" value="P:intracellular protein transport"/>
    <property type="evidence" value="ECO:0007669"/>
    <property type="project" value="TreeGrafter"/>
</dbReference>
<feature type="compositionally biased region" description="Basic and acidic residues" evidence="1">
    <location>
        <begin position="822"/>
        <end position="841"/>
    </location>
</feature>
<dbReference type="Gene3D" id="1.10.472.80">
    <property type="entry name" value="Ypt/Rab-GAP domain of gyp1p, domain 3"/>
    <property type="match status" value="1"/>
</dbReference>
<feature type="region of interest" description="Disordered" evidence="1">
    <location>
        <begin position="227"/>
        <end position="284"/>
    </location>
</feature>
<proteinExistence type="predicted"/>
<feature type="compositionally biased region" description="Polar residues" evidence="1">
    <location>
        <begin position="973"/>
        <end position="982"/>
    </location>
</feature>
<feature type="region of interest" description="Disordered" evidence="1">
    <location>
        <begin position="1189"/>
        <end position="1391"/>
    </location>
</feature>
<feature type="compositionally biased region" description="Polar residues" evidence="1">
    <location>
        <begin position="1252"/>
        <end position="1273"/>
    </location>
</feature>
<dbReference type="EMBL" id="SSOP01000048">
    <property type="protein sequence ID" value="KAB5593022.1"/>
    <property type="molecule type" value="Genomic_DNA"/>
</dbReference>
<dbReference type="OrthoDB" id="29853at2759"/>
<feature type="compositionally biased region" description="Low complexity" evidence="1">
    <location>
        <begin position="987"/>
        <end position="997"/>
    </location>
</feature>
<keyword evidence="4" id="KW-1185">Reference proteome</keyword>
<dbReference type="PANTHER" id="PTHR22957">
    <property type="entry name" value="TBC1 DOMAIN FAMILY MEMBER GTPASE-ACTIVATING PROTEIN"/>
    <property type="match status" value="1"/>
</dbReference>
<dbReference type="Gene3D" id="1.10.8.270">
    <property type="entry name" value="putative rabgap domain of human tbc1 domain family member 14 like domains"/>
    <property type="match status" value="1"/>
</dbReference>
<dbReference type="SUPFAM" id="SSF47923">
    <property type="entry name" value="Ypt/Rab-GAP domain of gyp1p"/>
    <property type="match status" value="2"/>
</dbReference>